<dbReference type="PANTHER" id="PTHR30373:SF8">
    <property type="entry name" value="BLL7265 PROTEIN"/>
    <property type="match status" value="1"/>
</dbReference>
<name>A0A9X4MJY2_9BACT</name>
<proteinExistence type="predicted"/>
<evidence type="ECO:0000313" key="2">
    <source>
        <dbReference type="Proteomes" id="UP001154240"/>
    </source>
</evidence>
<gene>
    <name evidence="1" type="ORF">OLX77_08575</name>
</gene>
<dbReference type="Gene3D" id="3.10.310.50">
    <property type="match status" value="1"/>
</dbReference>
<organism evidence="1 2">
    <name type="scientific">Thiovibrio frasassiensis</name>
    <dbReference type="NCBI Taxonomy" id="2984131"/>
    <lineage>
        <taxon>Bacteria</taxon>
        <taxon>Pseudomonadati</taxon>
        <taxon>Thermodesulfobacteriota</taxon>
        <taxon>Desulfobulbia</taxon>
        <taxon>Desulfobulbales</taxon>
        <taxon>Thiovibrionaceae</taxon>
        <taxon>Thiovibrio</taxon>
    </lineage>
</organism>
<reference evidence="1" key="2">
    <citation type="submission" date="2022-10" db="EMBL/GenBank/DDBJ databases">
        <authorList>
            <person name="Aronson H.S."/>
        </authorList>
    </citation>
    <scope>NUCLEOTIDE SEQUENCE</scope>
    <source>
        <strain evidence="1">RS19-109</strain>
    </source>
</reference>
<reference evidence="1" key="1">
    <citation type="journal article" date="2022" name="bioRxiv">
        <title>Thiovibrio frasassiensisgen. nov., sp. nov., an autotrophic, elemental sulfur disproportionating bacterium isolated from sulfidic karst sediment, and proposal of Thiovibrionaceae fam. nov.</title>
        <authorList>
            <person name="Aronson H."/>
            <person name="Thomas C."/>
            <person name="Bhattacharyya M."/>
            <person name="Eckstein S."/>
            <person name="Jensen S."/>
            <person name="Barco R."/>
            <person name="Macalady J."/>
            <person name="Amend J."/>
        </authorList>
    </citation>
    <scope>NUCLEOTIDE SEQUENCE</scope>
    <source>
        <strain evidence="1">RS19-109</strain>
    </source>
</reference>
<dbReference type="PANTHER" id="PTHR30373">
    <property type="entry name" value="UPF0603 PROTEIN YGCG"/>
    <property type="match status" value="1"/>
</dbReference>
<accession>A0A9X4MJY2</accession>
<evidence type="ECO:0000313" key="1">
    <source>
        <dbReference type="EMBL" id="MDG4476209.1"/>
    </source>
</evidence>
<dbReference type="AlphaFoldDB" id="A0A9X4MJY2"/>
<dbReference type="Proteomes" id="UP001154240">
    <property type="component" value="Unassembled WGS sequence"/>
</dbReference>
<keyword evidence="2" id="KW-1185">Reference proteome</keyword>
<evidence type="ECO:0008006" key="3">
    <source>
        <dbReference type="Google" id="ProtNLM"/>
    </source>
</evidence>
<dbReference type="RefSeq" id="WP_307633179.1">
    <property type="nucleotide sequence ID" value="NZ_JAPHEH010000001.1"/>
</dbReference>
<dbReference type="EMBL" id="JAPHEH010000001">
    <property type="protein sequence ID" value="MDG4476209.1"/>
    <property type="molecule type" value="Genomic_DNA"/>
</dbReference>
<protein>
    <recommendedName>
        <fullName evidence="3">TPM domain-containing protein</fullName>
    </recommendedName>
</protein>
<comment type="caution">
    <text evidence="1">The sequence shown here is derived from an EMBL/GenBank/DDBJ whole genome shotgun (WGS) entry which is preliminary data.</text>
</comment>
<sequence length="210" mass="22800">MIQAETFFTEAEKEQIAATISGVEQKTSGEVVAMVVAESDTYPEARLLAGFSIGGLTALIITDLFLGDSLGYFLPLALCGAMLVTALTRLCPPLLRLFIPASRLETRVAQRALRSFYEKKLHTTRDNTGVLFFISLLEHKVWILADTGIYAKISQETLLTYANDIATGIKQGEGCTALCRQIEAVGAILASHFPIKADDTNELSNQLLTG</sequence>